<gene>
    <name evidence="1" type="ORF">METZ01_LOCUS399254</name>
</gene>
<proteinExistence type="predicted"/>
<name>A0A382VJ39_9ZZZZ</name>
<accession>A0A382VJ39</accession>
<organism evidence="1">
    <name type="scientific">marine metagenome</name>
    <dbReference type="NCBI Taxonomy" id="408172"/>
    <lineage>
        <taxon>unclassified sequences</taxon>
        <taxon>metagenomes</taxon>
        <taxon>ecological metagenomes</taxon>
    </lineage>
</organism>
<dbReference type="EMBL" id="UINC01152292">
    <property type="protein sequence ID" value="SVD46400.1"/>
    <property type="molecule type" value="Genomic_DNA"/>
</dbReference>
<sequence length="141" mass="15382">MAFDPYASYDMTNAYAVTPAQRLQSTLAGTKYGKTGAEQKFALGTFDTSKAYKKQVPNIVGQFSRRGLETSGMKNLALAEAAASYVRQQDVQRQAMQDAWFNAALQDIDAYATYAGDRYGSTQGSAEERARRAAEIRAALA</sequence>
<dbReference type="AlphaFoldDB" id="A0A382VJ39"/>
<protein>
    <submittedName>
        <fullName evidence="1">Uncharacterized protein</fullName>
    </submittedName>
</protein>
<reference evidence="1" key="1">
    <citation type="submission" date="2018-05" db="EMBL/GenBank/DDBJ databases">
        <authorList>
            <person name="Lanie J.A."/>
            <person name="Ng W.-L."/>
            <person name="Kazmierczak K.M."/>
            <person name="Andrzejewski T.M."/>
            <person name="Davidsen T.M."/>
            <person name="Wayne K.J."/>
            <person name="Tettelin H."/>
            <person name="Glass J.I."/>
            <person name="Rusch D."/>
            <person name="Podicherti R."/>
            <person name="Tsui H.-C.T."/>
            <person name="Winkler M.E."/>
        </authorList>
    </citation>
    <scope>NUCLEOTIDE SEQUENCE</scope>
</reference>
<evidence type="ECO:0000313" key="1">
    <source>
        <dbReference type="EMBL" id="SVD46400.1"/>
    </source>
</evidence>